<evidence type="ECO:0000313" key="1">
    <source>
        <dbReference type="EMBL" id="GGY64373.1"/>
    </source>
</evidence>
<sequence length="158" mass="17847">MCLFSKSEADAVPLGLPPLSVPAGRIAGMTPLLLTDIERAVRSSWSAETCTPEFRSRWSGDNPARDQCGVTAMVLNDLLGGELIRGEVHVDGERVDYHWWNRLGMGLEIDLTREQFRPEEVVTAGIVIPRPPVTEWRRLQQEYELLRDRVLEKLNIVP</sequence>
<keyword evidence="2" id="KW-1185">Reference proteome</keyword>
<comment type="caution">
    <text evidence="1">The sequence shown here is derived from an EMBL/GenBank/DDBJ whole genome shotgun (WGS) entry which is preliminary data.</text>
</comment>
<gene>
    <name evidence="1" type="ORF">GCM10010326_68870</name>
</gene>
<dbReference type="InterPro" id="IPR056238">
    <property type="entry name" value="YunG-like"/>
</dbReference>
<reference evidence="2" key="1">
    <citation type="journal article" date="2019" name="Int. J. Syst. Evol. Microbiol.">
        <title>The Global Catalogue of Microorganisms (GCM) 10K type strain sequencing project: providing services to taxonomists for standard genome sequencing and annotation.</title>
        <authorList>
            <consortium name="The Broad Institute Genomics Platform"/>
            <consortium name="The Broad Institute Genome Sequencing Center for Infectious Disease"/>
            <person name="Wu L."/>
            <person name="Ma J."/>
        </authorList>
    </citation>
    <scope>NUCLEOTIDE SEQUENCE [LARGE SCALE GENOMIC DNA]</scope>
    <source>
        <strain evidence="2">JCM 4594</strain>
    </source>
</reference>
<proteinExistence type="predicted"/>
<name>A0ABQ3ASZ4_9ACTN</name>
<dbReference type="Pfam" id="PF24585">
    <property type="entry name" value="YunG"/>
    <property type="match status" value="1"/>
</dbReference>
<evidence type="ECO:0000313" key="2">
    <source>
        <dbReference type="Proteomes" id="UP000600946"/>
    </source>
</evidence>
<protein>
    <submittedName>
        <fullName evidence="1">Uncharacterized protein</fullName>
    </submittedName>
</protein>
<dbReference type="EMBL" id="BMUU01000017">
    <property type="protein sequence ID" value="GGY64373.1"/>
    <property type="molecule type" value="Genomic_DNA"/>
</dbReference>
<organism evidence="1 2">
    <name type="scientific">Streptomyces xanthochromogenes</name>
    <dbReference type="NCBI Taxonomy" id="67384"/>
    <lineage>
        <taxon>Bacteria</taxon>
        <taxon>Bacillati</taxon>
        <taxon>Actinomycetota</taxon>
        <taxon>Actinomycetes</taxon>
        <taxon>Kitasatosporales</taxon>
        <taxon>Streptomycetaceae</taxon>
        <taxon>Streptomyces</taxon>
    </lineage>
</organism>
<accession>A0ABQ3ASZ4</accession>
<dbReference type="Proteomes" id="UP000600946">
    <property type="component" value="Unassembled WGS sequence"/>
</dbReference>